<dbReference type="InterPro" id="IPR001940">
    <property type="entry name" value="Peptidase_S1C"/>
</dbReference>
<dbReference type="CDD" id="cd10839">
    <property type="entry name" value="cpPDZ1_DegP-like"/>
    <property type="match status" value="1"/>
</dbReference>
<dbReference type="Gene3D" id="2.40.10.120">
    <property type="match status" value="1"/>
</dbReference>
<keyword evidence="9" id="KW-0574">Periplasm</keyword>
<sequence length="497" mass="52049">MEAVNMKTTLRSKLLTGAVALAVTGALVAPVALPTAPAFADPVRVDAPAMANFAPVVEAVQPAVVSVRVRSEIKAASNPLGGVPPMFRNLPKDHPFRHFFDEFGGGGDKERRTPRRFGQSQGSGFFISEDGYLVTNDHVVKNGTEFTVVTDDGEEYEAKLVGTDERSDLALLKVDADKNFTYVGFADQTPMVGEWVVAVGNPFGLGGTVTAGIVSARGRDIGASLYDDFIQIDASVNRGNSGGPAFNIHGEVIGVNSAIISPSGGNVGIAFAIPAATASKIIADLKEDGSVTRGWLGVQIQPVTDDIAESLGLENTDGTLVAETQEDTPAAKAGLRSGDVILKVDDQEVDGPRELARTIADYRPDSEVVITLWRDGEVIEMTVKLGTYPQDEQVAAVTGDDGTALVDSLGLELATAKEAGVDGEGVVVVRVDPDSPAAEKGLREGAIITAVAGKDVSTPADVAEQVEAAREQGRKAVLLRVTSNNNTLFVAIPFEDA</sequence>
<dbReference type="EC" id="3.4.21.107" evidence="4"/>
<feature type="active site" description="Charge relay system" evidence="14">
    <location>
        <position position="138"/>
    </location>
</feature>
<dbReference type="PROSITE" id="PS50106">
    <property type="entry name" value="PDZ"/>
    <property type="match status" value="2"/>
</dbReference>
<comment type="subcellular location">
    <subcellularLocation>
        <location evidence="2">Periplasm</location>
    </subcellularLocation>
</comment>
<comment type="catalytic activity">
    <reaction evidence="1">
        <text>Acts on substrates that are at least partially unfolded. The cleavage site P1 residue is normally between a pair of hydrophobic residues, such as Val-|-Val.</text>
        <dbReference type="EC" id="3.4.21.107"/>
    </reaction>
</comment>
<dbReference type="InterPro" id="IPR001478">
    <property type="entry name" value="PDZ"/>
</dbReference>
<keyword evidence="12" id="KW-0346">Stress response</keyword>
<accession>A0A1U7JEL3</accession>
<reference evidence="18 19" key="1">
    <citation type="submission" date="2016-03" db="EMBL/GenBank/DDBJ databases">
        <title>Genome sequence of Nesiotobacter sp. nov., a moderately halophilic alphaproteobacterium isolated from the Yellow Sea, China.</title>
        <authorList>
            <person name="Zhang G."/>
            <person name="Zhang R."/>
        </authorList>
    </citation>
    <scope>NUCLEOTIDE SEQUENCE [LARGE SCALE GENOMIC DNA]</scope>
    <source>
        <strain evidence="18 19">WB1-6</strain>
    </source>
</reference>
<dbReference type="SUPFAM" id="SSF50494">
    <property type="entry name" value="Trypsin-like serine proteases"/>
    <property type="match status" value="1"/>
</dbReference>
<dbReference type="PANTHER" id="PTHR22939:SF130">
    <property type="entry name" value="PERIPLASMIC SERINE ENDOPROTEASE DEGP-LIKE-RELATED"/>
    <property type="match status" value="1"/>
</dbReference>
<dbReference type="InterPro" id="IPR009003">
    <property type="entry name" value="Peptidase_S1_PA"/>
</dbReference>
<feature type="binding site" evidence="15">
    <location>
        <position position="138"/>
    </location>
    <ligand>
        <name>substrate</name>
    </ligand>
</feature>
<evidence type="ECO:0000256" key="5">
    <source>
        <dbReference type="ARBA" id="ARBA00013958"/>
    </source>
</evidence>
<keyword evidence="10" id="KW-0378">Hydrolase</keyword>
<evidence type="ECO:0000313" key="19">
    <source>
        <dbReference type="Proteomes" id="UP000185783"/>
    </source>
</evidence>
<feature type="domain" description="PDZ" evidence="17">
    <location>
        <begin position="393"/>
        <end position="484"/>
    </location>
</feature>
<evidence type="ECO:0000256" key="14">
    <source>
        <dbReference type="PIRSR" id="PIRSR611782-1"/>
    </source>
</evidence>
<dbReference type="OrthoDB" id="9758917at2"/>
<dbReference type="PRINTS" id="PR00834">
    <property type="entry name" value="PROTEASES2C"/>
</dbReference>
<evidence type="ECO:0000259" key="17">
    <source>
        <dbReference type="PROSITE" id="PS50106"/>
    </source>
</evidence>
<evidence type="ECO:0000256" key="3">
    <source>
        <dbReference type="ARBA" id="ARBA00010541"/>
    </source>
</evidence>
<evidence type="ECO:0000256" key="15">
    <source>
        <dbReference type="PIRSR" id="PIRSR611782-2"/>
    </source>
</evidence>
<dbReference type="Pfam" id="PF13365">
    <property type="entry name" value="Trypsin_2"/>
    <property type="match status" value="1"/>
</dbReference>
<dbReference type="InterPro" id="IPR041489">
    <property type="entry name" value="PDZ_6"/>
</dbReference>
<feature type="domain" description="PDZ" evidence="17">
    <location>
        <begin position="280"/>
        <end position="351"/>
    </location>
</feature>
<dbReference type="SUPFAM" id="SSF50156">
    <property type="entry name" value="PDZ domain-like"/>
    <property type="match status" value="2"/>
</dbReference>
<dbReference type="STRING" id="197461.A3843_15870"/>
<name>A0A1U7JEL3_9HYPH</name>
<dbReference type="AlphaFoldDB" id="A0A1U7JEL3"/>
<dbReference type="InterPro" id="IPR011782">
    <property type="entry name" value="Pept_S1C_Do"/>
</dbReference>
<dbReference type="Pfam" id="PF17820">
    <property type="entry name" value="PDZ_6"/>
    <property type="match status" value="1"/>
</dbReference>
<dbReference type="Pfam" id="PF13180">
    <property type="entry name" value="PDZ_2"/>
    <property type="match status" value="1"/>
</dbReference>
<feature type="active site" description="Charge relay system" evidence="14">
    <location>
        <position position="241"/>
    </location>
</feature>
<dbReference type="PANTHER" id="PTHR22939">
    <property type="entry name" value="SERINE PROTEASE FAMILY S1C HTRA-RELATED"/>
    <property type="match status" value="1"/>
</dbReference>
<feature type="chain" id="PRO_5038879930" description="Probable periplasmic serine endoprotease DegP-like" evidence="16">
    <location>
        <begin position="41"/>
        <end position="497"/>
    </location>
</feature>
<evidence type="ECO:0000256" key="11">
    <source>
        <dbReference type="ARBA" id="ARBA00022825"/>
    </source>
</evidence>
<evidence type="ECO:0000256" key="13">
    <source>
        <dbReference type="ARBA" id="ARBA00032850"/>
    </source>
</evidence>
<feature type="binding site" evidence="15">
    <location>
        <position position="168"/>
    </location>
    <ligand>
        <name>substrate</name>
    </ligand>
</feature>
<organism evidence="18 19">
    <name type="scientific">Pseudovibrio exalbescens</name>
    <dbReference type="NCBI Taxonomy" id="197461"/>
    <lineage>
        <taxon>Bacteria</taxon>
        <taxon>Pseudomonadati</taxon>
        <taxon>Pseudomonadota</taxon>
        <taxon>Alphaproteobacteria</taxon>
        <taxon>Hyphomicrobiales</taxon>
        <taxon>Stappiaceae</taxon>
        <taxon>Pseudovibrio</taxon>
    </lineage>
</organism>
<dbReference type="GO" id="GO:0042597">
    <property type="term" value="C:periplasmic space"/>
    <property type="evidence" value="ECO:0007669"/>
    <property type="project" value="UniProtKB-SubCell"/>
</dbReference>
<gene>
    <name evidence="18" type="ORF">A3843_15870</name>
</gene>
<proteinExistence type="inferred from homology"/>
<keyword evidence="8" id="KW-0677">Repeat</keyword>
<keyword evidence="6 18" id="KW-0645">Protease</keyword>
<evidence type="ECO:0000256" key="10">
    <source>
        <dbReference type="ARBA" id="ARBA00022801"/>
    </source>
</evidence>
<evidence type="ECO:0000256" key="2">
    <source>
        <dbReference type="ARBA" id="ARBA00004418"/>
    </source>
</evidence>
<keyword evidence="19" id="KW-1185">Reference proteome</keyword>
<keyword evidence="7 16" id="KW-0732">Signal</keyword>
<evidence type="ECO:0000256" key="6">
    <source>
        <dbReference type="ARBA" id="ARBA00022670"/>
    </source>
</evidence>
<evidence type="ECO:0000256" key="7">
    <source>
        <dbReference type="ARBA" id="ARBA00022729"/>
    </source>
</evidence>
<feature type="binding site" evidence="15">
    <location>
        <begin position="239"/>
        <end position="241"/>
    </location>
    <ligand>
        <name>substrate</name>
    </ligand>
</feature>
<dbReference type="GO" id="GO:0006508">
    <property type="term" value="P:proteolysis"/>
    <property type="evidence" value="ECO:0007669"/>
    <property type="project" value="UniProtKB-KW"/>
</dbReference>
<protein>
    <recommendedName>
        <fullName evidence="5">Probable periplasmic serine endoprotease DegP-like</fullName>
        <ecNumber evidence="4">3.4.21.107</ecNumber>
    </recommendedName>
    <alternativeName>
        <fullName evidence="13">Protease Do</fullName>
    </alternativeName>
</protein>
<dbReference type="GO" id="GO:0004252">
    <property type="term" value="F:serine-type endopeptidase activity"/>
    <property type="evidence" value="ECO:0007669"/>
    <property type="project" value="InterPro"/>
</dbReference>
<comment type="caution">
    <text evidence="18">The sequence shown here is derived from an EMBL/GenBank/DDBJ whole genome shotgun (WGS) entry which is preliminary data.</text>
</comment>
<evidence type="ECO:0000256" key="9">
    <source>
        <dbReference type="ARBA" id="ARBA00022764"/>
    </source>
</evidence>
<dbReference type="InterPro" id="IPR036034">
    <property type="entry name" value="PDZ_sf"/>
</dbReference>
<feature type="signal peptide" evidence="16">
    <location>
        <begin position="1"/>
        <end position="40"/>
    </location>
</feature>
<comment type="similarity">
    <text evidence="3">Belongs to the peptidase S1C family.</text>
</comment>
<evidence type="ECO:0000256" key="4">
    <source>
        <dbReference type="ARBA" id="ARBA00013035"/>
    </source>
</evidence>
<feature type="active site" description="Charge relay system" evidence="14">
    <location>
        <position position="168"/>
    </location>
</feature>
<dbReference type="Proteomes" id="UP000185783">
    <property type="component" value="Unassembled WGS sequence"/>
</dbReference>
<evidence type="ECO:0000256" key="12">
    <source>
        <dbReference type="ARBA" id="ARBA00023016"/>
    </source>
</evidence>
<dbReference type="EMBL" id="LVVZ01000022">
    <property type="protein sequence ID" value="OKL43183.1"/>
    <property type="molecule type" value="Genomic_DNA"/>
</dbReference>
<dbReference type="NCBIfam" id="TIGR02037">
    <property type="entry name" value="degP_htrA_DO"/>
    <property type="match status" value="1"/>
</dbReference>
<dbReference type="FunFam" id="2.40.10.120:FF:000007">
    <property type="entry name" value="Periplasmic serine endoprotease DegP-like"/>
    <property type="match status" value="1"/>
</dbReference>
<evidence type="ECO:0000313" key="18">
    <source>
        <dbReference type="EMBL" id="OKL43183.1"/>
    </source>
</evidence>
<dbReference type="SMART" id="SM00228">
    <property type="entry name" value="PDZ"/>
    <property type="match status" value="2"/>
</dbReference>
<dbReference type="Gene3D" id="2.30.42.10">
    <property type="match status" value="2"/>
</dbReference>
<evidence type="ECO:0000256" key="8">
    <source>
        <dbReference type="ARBA" id="ARBA00022737"/>
    </source>
</evidence>
<evidence type="ECO:0000256" key="16">
    <source>
        <dbReference type="SAM" id="SignalP"/>
    </source>
</evidence>
<keyword evidence="11" id="KW-0720">Serine protease</keyword>
<evidence type="ECO:0000256" key="1">
    <source>
        <dbReference type="ARBA" id="ARBA00001772"/>
    </source>
</evidence>